<keyword evidence="2 6" id="KW-0853">WD repeat</keyword>
<keyword evidence="3" id="KW-0677">Repeat</keyword>
<dbReference type="InterPro" id="IPR022052">
    <property type="entry name" value="Histone-bd_RBBP4-like_N"/>
</dbReference>
<dbReference type="Pfam" id="PF12265">
    <property type="entry name" value="CAF1C_H4-bd"/>
    <property type="match status" value="1"/>
</dbReference>
<dbReference type="InterPro" id="IPR036322">
    <property type="entry name" value="WD40_repeat_dom_sf"/>
</dbReference>
<dbReference type="PROSITE" id="PS00678">
    <property type="entry name" value="WD_REPEATS_1"/>
    <property type="match status" value="1"/>
</dbReference>
<dbReference type="PROSITE" id="PS50294">
    <property type="entry name" value="WD_REPEATS_REGION"/>
    <property type="match status" value="1"/>
</dbReference>
<evidence type="ECO:0000256" key="1">
    <source>
        <dbReference type="ARBA" id="ARBA00004123"/>
    </source>
</evidence>
<keyword evidence="9" id="KW-1185">Reference proteome</keyword>
<dbReference type="Proteomes" id="UP001295684">
    <property type="component" value="Unassembled WGS sequence"/>
</dbReference>
<dbReference type="Gene3D" id="2.130.10.10">
    <property type="entry name" value="YVTN repeat-like/Quinoprotein amine dehydrogenase"/>
    <property type="match status" value="1"/>
</dbReference>
<dbReference type="AlphaFoldDB" id="A0AAD1X9L2"/>
<reference evidence="8" key="1">
    <citation type="submission" date="2023-07" db="EMBL/GenBank/DDBJ databases">
        <authorList>
            <consortium name="AG Swart"/>
            <person name="Singh M."/>
            <person name="Singh A."/>
            <person name="Seah K."/>
            <person name="Emmerich C."/>
        </authorList>
    </citation>
    <scope>NUCLEOTIDE SEQUENCE</scope>
    <source>
        <strain evidence="8">DP1</strain>
    </source>
</reference>
<organism evidence="8 9">
    <name type="scientific">Euplotes crassus</name>
    <dbReference type="NCBI Taxonomy" id="5936"/>
    <lineage>
        <taxon>Eukaryota</taxon>
        <taxon>Sar</taxon>
        <taxon>Alveolata</taxon>
        <taxon>Ciliophora</taxon>
        <taxon>Intramacronucleata</taxon>
        <taxon>Spirotrichea</taxon>
        <taxon>Hypotrichia</taxon>
        <taxon>Euplotida</taxon>
        <taxon>Euplotidae</taxon>
        <taxon>Moneuplotes</taxon>
    </lineage>
</organism>
<dbReference type="PROSITE" id="PS50082">
    <property type="entry name" value="WD_REPEATS_2"/>
    <property type="match status" value="2"/>
</dbReference>
<keyword evidence="5" id="KW-0539">Nucleus</keyword>
<dbReference type="EMBL" id="CAMPGE010009361">
    <property type="protein sequence ID" value="CAI2368229.1"/>
    <property type="molecule type" value="Genomic_DNA"/>
</dbReference>
<keyword evidence="4" id="KW-0156">Chromatin regulator</keyword>
<evidence type="ECO:0000256" key="4">
    <source>
        <dbReference type="ARBA" id="ARBA00022853"/>
    </source>
</evidence>
<evidence type="ECO:0000256" key="6">
    <source>
        <dbReference type="PROSITE-ProRule" id="PRU00221"/>
    </source>
</evidence>
<dbReference type="InterPro" id="IPR001680">
    <property type="entry name" value="WD40_rpt"/>
</dbReference>
<feature type="domain" description="Histone-binding protein RBBP4-like N-terminal" evidence="7">
    <location>
        <begin position="26"/>
        <end position="104"/>
    </location>
</feature>
<feature type="repeat" description="WD" evidence="6">
    <location>
        <begin position="175"/>
        <end position="214"/>
    </location>
</feature>
<evidence type="ECO:0000313" key="8">
    <source>
        <dbReference type="EMBL" id="CAI2368229.1"/>
    </source>
</evidence>
<dbReference type="SMART" id="SM00320">
    <property type="entry name" value="WD40"/>
    <property type="match status" value="6"/>
</dbReference>
<feature type="repeat" description="WD" evidence="6">
    <location>
        <begin position="229"/>
        <end position="262"/>
    </location>
</feature>
<gene>
    <name evidence="8" type="ORF">ECRASSUSDP1_LOCUS9520</name>
</gene>
<evidence type="ECO:0000256" key="3">
    <source>
        <dbReference type="ARBA" id="ARBA00022737"/>
    </source>
</evidence>
<dbReference type="InterPro" id="IPR019775">
    <property type="entry name" value="WD40_repeat_CS"/>
</dbReference>
<dbReference type="GO" id="GO:0005634">
    <property type="term" value="C:nucleus"/>
    <property type="evidence" value="ECO:0007669"/>
    <property type="project" value="UniProtKB-SubCell"/>
</dbReference>
<dbReference type="PANTHER" id="PTHR22850">
    <property type="entry name" value="WD40 REPEAT FAMILY"/>
    <property type="match status" value="1"/>
</dbReference>
<evidence type="ECO:0000259" key="7">
    <source>
        <dbReference type="Pfam" id="PF12265"/>
    </source>
</evidence>
<protein>
    <recommendedName>
        <fullName evidence="7">Histone-binding protein RBBP4-like N-terminal domain-containing protein</fullName>
    </recommendedName>
</protein>
<evidence type="ECO:0000256" key="5">
    <source>
        <dbReference type="ARBA" id="ARBA00023242"/>
    </source>
</evidence>
<comment type="caution">
    <text evidence="8">The sequence shown here is derived from an EMBL/GenBank/DDBJ whole genome shotgun (WGS) entry which is preliminary data.</text>
</comment>
<dbReference type="Pfam" id="PF00400">
    <property type="entry name" value="WD40"/>
    <property type="match status" value="2"/>
</dbReference>
<proteinExistence type="predicted"/>
<comment type="subcellular location">
    <subcellularLocation>
        <location evidence="1">Nucleus</location>
    </subcellularLocation>
</comment>
<accession>A0AAD1X9L2</accession>
<evidence type="ECO:0000256" key="2">
    <source>
        <dbReference type="ARBA" id="ARBA00022574"/>
    </source>
</evidence>
<dbReference type="SUPFAM" id="SSF50978">
    <property type="entry name" value="WD40 repeat-like"/>
    <property type="match status" value="1"/>
</dbReference>
<sequence>MDPSIVEQTLRELEQEQQEEEVEVSFKENAPHLYDMIVIDKSLESTSHTVQWLDRREECVEDSRFTTEYFLMGTHFENDDNEGEGNSQATGMTTDSVKICSVNLPKLDKGVEFGPNETELQKRMSKIQVHTSIEHPGDVSKARAMIGDSTKVASFTNSGDINLYDFKLMKMTLALKGHGQYGFGLNWIPNLDGSPSHKLVTGSMDSTVKLWDINQAPDQEGAITALSTLTNHTKEVNGIDVLLTQPDIFASVSDDSTLALWDSRELSTPTMQIKASENGLNAVAFSYYDDNCILTGGQDSGEIWLWDRRKLIEMYPISSFYGHDRAVTNITFSPIQKNIFCSGALIPDGQETSAGVNNGVIIWDILKIGEEVAHNADEESTLSPCLVMTHDGHDLNVDDISWSPYDQRTLATVDGNKSINIFQISEELFNRPYHYEKEFEDMEIAA</sequence>
<name>A0AAD1X9L2_EUPCR</name>
<dbReference type="InterPro" id="IPR015943">
    <property type="entry name" value="WD40/YVTN_repeat-like_dom_sf"/>
</dbReference>
<dbReference type="InterPro" id="IPR050459">
    <property type="entry name" value="WD_repeat_RBAP46/RBAP48/MSI1"/>
</dbReference>
<evidence type="ECO:0000313" key="9">
    <source>
        <dbReference type="Proteomes" id="UP001295684"/>
    </source>
</evidence>
<dbReference type="GO" id="GO:0006325">
    <property type="term" value="P:chromatin organization"/>
    <property type="evidence" value="ECO:0007669"/>
    <property type="project" value="UniProtKB-KW"/>
</dbReference>